<protein>
    <submittedName>
        <fullName evidence="2">Uncharacterized protein</fullName>
    </submittedName>
</protein>
<keyword evidence="3" id="KW-1185">Reference proteome</keyword>
<reference evidence="2 3" key="1">
    <citation type="journal article" date="2021" name="Elife">
        <title>Chloroplast acquisition without the gene transfer in kleptoplastic sea slugs, Plakobranchus ocellatus.</title>
        <authorList>
            <person name="Maeda T."/>
            <person name="Takahashi S."/>
            <person name="Yoshida T."/>
            <person name="Shimamura S."/>
            <person name="Takaki Y."/>
            <person name="Nagai Y."/>
            <person name="Toyoda A."/>
            <person name="Suzuki Y."/>
            <person name="Arimoto A."/>
            <person name="Ishii H."/>
            <person name="Satoh N."/>
            <person name="Nishiyama T."/>
            <person name="Hasebe M."/>
            <person name="Maruyama T."/>
            <person name="Minagawa J."/>
            <person name="Obokata J."/>
            <person name="Shigenobu S."/>
        </authorList>
    </citation>
    <scope>NUCLEOTIDE SEQUENCE [LARGE SCALE GENOMIC DNA]</scope>
</reference>
<dbReference type="AlphaFoldDB" id="A0AAV4D318"/>
<evidence type="ECO:0000256" key="1">
    <source>
        <dbReference type="SAM" id="SignalP"/>
    </source>
</evidence>
<accession>A0AAV4D318</accession>
<sequence length="174" mass="19217">MKSELFSTVALILLCFNASCEGLQFALNRDIQVTIGSRISCGILLCEEKLPPTNKSSSFILNMTVFKNQPSCSKTSEDESETRVVVASINSDHPNISRITNATNAFGALGRKDASLRIEMFRHDDCRSDFICEVQGLDSQKRVFLSATKLLQQQGHEILTGSLREVEDEIQNGG</sequence>
<dbReference type="Proteomes" id="UP000735302">
    <property type="component" value="Unassembled WGS sequence"/>
</dbReference>
<name>A0AAV4D318_9GAST</name>
<dbReference type="EMBL" id="BLXT01007319">
    <property type="protein sequence ID" value="GFO38523.1"/>
    <property type="molecule type" value="Genomic_DNA"/>
</dbReference>
<evidence type="ECO:0000313" key="3">
    <source>
        <dbReference type="Proteomes" id="UP000735302"/>
    </source>
</evidence>
<gene>
    <name evidence="2" type="ORF">PoB_006502800</name>
</gene>
<organism evidence="2 3">
    <name type="scientific">Plakobranchus ocellatus</name>
    <dbReference type="NCBI Taxonomy" id="259542"/>
    <lineage>
        <taxon>Eukaryota</taxon>
        <taxon>Metazoa</taxon>
        <taxon>Spiralia</taxon>
        <taxon>Lophotrochozoa</taxon>
        <taxon>Mollusca</taxon>
        <taxon>Gastropoda</taxon>
        <taxon>Heterobranchia</taxon>
        <taxon>Euthyneura</taxon>
        <taxon>Panpulmonata</taxon>
        <taxon>Sacoglossa</taxon>
        <taxon>Placobranchoidea</taxon>
        <taxon>Plakobranchidae</taxon>
        <taxon>Plakobranchus</taxon>
    </lineage>
</organism>
<feature type="chain" id="PRO_5043450200" evidence="1">
    <location>
        <begin position="23"/>
        <end position="174"/>
    </location>
</feature>
<comment type="caution">
    <text evidence="2">The sequence shown here is derived from an EMBL/GenBank/DDBJ whole genome shotgun (WGS) entry which is preliminary data.</text>
</comment>
<keyword evidence="1" id="KW-0732">Signal</keyword>
<proteinExistence type="predicted"/>
<feature type="signal peptide" evidence="1">
    <location>
        <begin position="1"/>
        <end position="22"/>
    </location>
</feature>
<evidence type="ECO:0000313" key="2">
    <source>
        <dbReference type="EMBL" id="GFO38523.1"/>
    </source>
</evidence>